<protein>
    <recommendedName>
        <fullName evidence="3">2-oxo-4-hydroxy-4-carboxy-5-ureidoimidazoline decarboxylase</fullName>
        <ecNumber evidence="3">4.1.1.97</ecNumber>
    </recommendedName>
</protein>
<dbReference type="GO" id="GO:0051997">
    <property type="term" value="F:2-oxo-4-hydroxy-4-carboxy-5-ureidoimidazoline decarboxylase activity"/>
    <property type="evidence" value="ECO:0007669"/>
    <property type="project" value="UniProtKB-EC"/>
</dbReference>
<dbReference type="GO" id="GO:0000255">
    <property type="term" value="P:allantoin metabolic process"/>
    <property type="evidence" value="ECO:0007669"/>
    <property type="project" value="InterPro"/>
</dbReference>
<dbReference type="PATRIC" id="fig|1397.4.peg.1549"/>
<gene>
    <name evidence="8" type="ORF">ABW02_16745</name>
</gene>
<accession>A0A0J1L834</accession>
<proteinExistence type="predicted"/>
<sequence length="172" mass="19864">MYTIAEINQMNRQEFIEKIGWVFEHSPWIANKTWKYHPFPSLNTLYQLMVQAVTEAPIEDQLDLIRAHPDLGAKLQMTSSSSKEQKGAGLNQLSQQEFMQFAALNKAYSEKFGFPFILAVKGHTKDSIYQSMKERINHTKEEEFQTALIEIFAISKYRLEEIVELETEGQGA</sequence>
<keyword evidence="9" id="KW-1185">Reference proteome</keyword>
<dbReference type="OrthoDB" id="9800909at2"/>
<dbReference type="PANTHER" id="PTHR43466:SF1">
    <property type="entry name" value="2-OXO-4-HYDROXY-4-CARBOXY-5-UREIDOIMIDAZOLINE DECARBOXYLASE-RELATED"/>
    <property type="match status" value="1"/>
</dbReference>
<dbReference type="InterPro" id="IPR017580">
    <property type="entry name" value="OHCU_decarboxylase-1"/>
</dbReference>
<evidence type="ECO:0000256" key="6">
    <source>
        <dbReference type="ARBA" id="ARBA00023239"/>
    </source>
</evidence>
<comment type="caution">
    <text evidence="8">The sequence shown here is derived from an EMBL/GenBank/DDBJ whole genome shotgun (WGS) entry which is preliminary data.</text>
</comment>
<keyword evidence="6" id="KW-0456">Lyase</keyword>
<dbReference type="UniPathway" id="UPA00394">
    <property type="reaction ID" value="UER00652"/>
</dbReference>
<dbReference type="EMBL" id="LDPH01000018">
    <property type="protein sequence ID" value="KLV25085.1"/>
    <property type="molecule type" value="Genomic_DNA"/>
</dbReference>
<dbReference type="Pfam" id="PF09349">
    <property type="entry name" value="OHCU_decarbox"/>
    <property type="match status" value="1"/>
</dbReference>
<dbReference type="InterPro" id="IPR036778">
    <property type="entry name" value="OHCU_decarboxylase_sf"/>
</dbReference>
<evidence type="ECO:0000313" key="8">
    <source>
        <dbReference type="EMBL" id="KLV25085.1"/>
    </source>
</evidence>
<evidence type="ECO:0000256" key="4">
    <source>
        <dbReference type="ARBA" id="ARBA00022631"/>
    </source>
</evidence>
<dbReference type="InterPro" id="IPR018020">
    <property type="entry name" value="OHCU_decarboxylase"/>
</dbReference>
<feature type="domain" description="Oxo-4-hydroxy-4-carboxy-5-ureidoimidazoline decarboxylase" evidence="7">
    <location>
        <begin position="8"/>
        <end position="160"/>
    </location>
</feature>
<keyword evidence="5" id="KW-0210">Decarboxylase</keyword>
<evidence type="ECO:0000256" key="3">
    <source>
        <dbReference type="ARBA" id="ARBA00012257"/>
    </source>
</evidence>
<dbReference type="NCBIfam" id="TIGR03164">
    <property type="entry name" value="UHCUDC"/>
    <property type="match status" value="1"/>
</dbReference>
<dbReference type="PANTHER" id="PTHR43466">
    <property type="entry name" value="2-OXO-4-HYDROXY-4-CARBOXY-5-UREIDOIMIDAZOLINE DECARBOXYLASE-RELATED"/>
    <property type="match status" value="1"/>
</dbReference>
<name>A0A0J1L834_NIACI</name>
<organism evidence="8 9">
    <name type="scientific">Niallia circulans</name>
    <name type="common">Bacillus circulans</name>
    <dbReference type="NCBI Taxonomy" id="1397"/>
    <lineage>
        <taxon>Bacteria</taxon>
        <taxon>Bacillati</taxon>
        <taxon>Bacillota</taxon>
        <taxon>Bacilli</taxon>
        <taxon>Bacillales</taxon>
        <taxon>Bacillaceae</taxon>
        <taxon>Niallia</taxon>
    </lineage>
</organism>
<evidence type="ECO:0000256" key="5">
    <source>
        <dbReference type="ARBA" id="ARBA00022793"/>
    </source>
</evidence>
<evidence type="ECO:0000259" key="7">
    <source>
        <dbReference type="Pfam" id="PF09349"/>
    </source>
</evidence>
<dbReference type="GeneID" id="56349652"/>
<keyword evidence="4" id="KW-0659">Purine metabolism</keyword>
<dbReference type="EC" id="4.1.1.97" evidence="3"/>
<comment type="catalytic activity">
    <reaction evidence="1">
        <text>5-hydroxy-2-oxo-4-ureido-2,5-dihydro-1H-imidazole-5-carboxylate + H(+) = (S)-allantoin + CO2</text>
        <dbReference type="Rhea" id="RHEA:26301"/>
        <dbReference type="ChEBI" id="CHEBI:15378"/>
        <dbReference type="ChEBI" id="CHEBI:15678"/>
        <dbReference type="ChEBI" id="CHEBI:16526"/>
        <dbReference type="ChEBI" id="CHEBI:58639"/>
        <dbReference type="EC" id="4.1.1.97"/>
    </reaction>
</comment>
<dbReference type="Proteomes" id="UP000036045">
    <property type="component" value="Unassembled WGS sequence"/>
</dbReference>
<dbReference type="Gene3D" id="1.10.3330.10">
    <property type="entry name" value="Oxo-4-hydroxy-4-carboxy-5-ureidoimidazoline decarboxylase"/>
    <property type="match status" value="1"/>
</dbReference>
<comment type="pathway">
    <text evidence="2">Purine metabolism; urate degradation; (S)-allantoin from urate: step 3/3.</text>
</comment>
<evidence type="ECO:0000256" key="1">
    <source>
        <dbReference type="ARBA" id="ARBA00001163"/>
    </source>
</evidence>
<dbReference type="RefSeq" id="WP_047943425.1">
    <property type="nucleotide sequence ID" value="NZ_CP053989.1"/>
</dbReference>
<reference evidence="8 9" key="1">
    <citation type="submission" date="2015-05" db="EMBL/GenBank/DDBJ databases">
        <title>Whole genome sequence and identification of bacterial endophytes from Costus igneus.</title>
        <authorList>
            <person name="Lee Y.P."/>
            <person name="Gan H.M."/>
            <person name="Eng W."/>
            <person name="Wheatley M.S."/>
            <person name="Caraballo A."/>
            <person name="Polter S."/>
            <person name="Savka M.A."/>
            <person name="Hudson A.O."/>
        </authorList>
    </citation>
    <scope>NUCLEOTIDE SEQUENCE [LARGE SCALE GENOMIC DNA]</scope>
    <source>
        <strain evidence="8 9">RIT379</strain>
    </source>
</reference>
<dbReference type="AlphaFoldDB" id="A0A0J1L834"/>
<dbReference type="SUPFAM" id="SSF158694">
    <property type="entry name" value="UraD-Like"/>
    <property type="match status" value="1"/>
</dbReference>
<evidence type="ECO:0000313" key="9">
    <source>
        <dbReference type="Proteomes" id="UP000036045"/>
    </source>
</evidence>
<dbReference type="GO" id="GO:0006144">
    <property type="term" value="P:purine nucleobase metabolic process"/>
    <property type="evidence" value="ECO:0007669"/>
    <property type="project" value="UniProtKB-KW"/>
</dbReference>
<dbReference type="GO" id="GO:0019628">
    <property type="term" value="P:urate catabolic process"/>
    <property type="evidence" value="ECO:0007669"/>
    <property type="project" value="UniProtKB-UniPathway"/>
</dbReference>
<evidence type="ECO:0000256" key="2">
    <source>
        <dbReference type="ARBA" id="ARBA00004754"/>
    </source>
</evidence>